<sequence>MSQPQTRRRRPGTLRPPVRSIRPFKSSEQYLEAMKEDLAEWLRDLYGLDINAANFLQVLETGLVLCRHANAVTEAALAFLTEAPARARKIPLPQAGVSCNGAAQPGTFQARDNISNFIQWCRKEMGIQEVLMFETDDLVLRKNVKNVLLLGTWAEGRAKPIAFCLQVQSLVSHCTCPVQFSMVKVSEGKYQVGDSNTLIFIRILRDHVMVRVGGGWDTLGHYLDKHDPCRCTSLSHKAGDFLKPPASPVQHEVRVQDGPSQPQPTMTISRSQSPPPPVDWKTYTSLGGKLRPPAASSPRPLHVLRDQCQEKSLTPSQRQLPAGDSAPSHQLSSTPWEQDPQLTSSGKRGVRYPPELPRGRTPTSWVREETDSRGTHARTSTPQRCRAPEATVRGTPPGASSQLREPASVCPPSPAKGPTKIPVWLPPARPPTPGRSFPGTAGGGPRTELGRGPSPLRAITGDLSGSRHEGCSVEERQEDHKLEVQVTAEAGEPWGLGPQRREGRYAPLPLGGAKEQAINHSLQEELSANMKLLEVGGARPHGTGAGVIPRSGVYVPSLGGRWPEPGGPYDKVIQELAQGPPPLLRVDLGAWNSAPGGSPKAALTAGSGSPRGNPGESRLRTKASLSAKGTRTRTVPPQGGQDCSAPAVPASPEAPTPSLSDPSSEKGESWAAKGKRTLRKPQRVPSIYKLKLRPRLRPRRDHRPEKRPSRIPKPLTYFRLGPTRAPPRGRLVTAALGSKGGVATPGKGASAGEEEEGKQGSKPAAPLESSPQPLEGQGKQRLRVPLSPEEESWV</sequence>
<evidence type="ECO:0000259" key="6">
    <source>
        <dbReference type="PROSITE" id="PS50021"/>
    </source>
</evidence>
<dbReference type="AlphaFoldDB" id="A0A8D0PGL0"/>
<keyword evidence="3" id="KW-0206">Cytoskeleton</keyword>
<dbReference type="Proteomes" id="UP000694726">
    <property type="component" value="Unplaced"/>
</dbReference>
<reference evidence="8" key="1">
    <citation type="submission" date="2025-08" db="UniProtKB">
        <authorList>
            <consortium name="Ensembl"/>
        </authorList>
    </citation>
    <scope>IDENTIFICATION</scope>
</reference>
<feature type="compositionally biased region" description="Basic residues" evidence="5">
    <location>
        <begin position="1"/>
        <end position="12"/>
    </location>
</feature>
<dbReference type="InterPro" id="IPR001715">
    <property type="entry name" value="CH_dom"/>
</dbReference>
<accession>A0A8D0PGL0</accession>
<dbReference type="GO" id="GO:0005856">
    <property type="term" value="C:cytoskeleton"/>
    <property type="evidence" value="ECO:0007669"/>
    <property type="project" value="UniProtKB-SubCell"/>
</dbReference>
<feature type="region of interest" description="Disordered" evidence="5">
    <location>
        <begin position="242"/>
        <end position="507"/>
    </location>
</feature>
<feature type="domain" description="Calponin-homology (CH)" evidence="6">
    <location>
        <begin position="32"/>
        <end position="159"/>
    </location>
</feature>
<proteinExistence type="inferred from homology"/>
<feature type="compositionally biased region" description="Polar residues" evidence="5">
    <location>
        <begin position="258"/>
        <end position="272"/>
    </location>
</feature>
<dbReference type="PROSITE" id="PS51460">
    <property type="entry name" value="GAR"/>
    <property type="match status" value="1"/>
</dbReference>
<evidence type="ECO:0000256" key="5">
    <source>
        <dbReference type="SAM" id="MobiDB-lite"/>
    </source>
</evidence>
<evidence type="ECO:0000313" key="9">
    <source>
        <dbReference type="Proteomes" id="UP000694726"/>
    </source>
</evidence>
<feature type="region of interest" description="Disordered" evidence="5">
    <location>
        <begin position="580"/>
        <end position="794"/>
    </location>
</feature>
<feature type="compositionally biased region" description="Polar residues" evidence="5">
    <location>
        <begin position="310"/>
        <end position="319"/>
    </location>
</feature>
<dbReference type="CDD" id="cd21268">
    <property type="entry name" value="CH_GAS2L1_2"/>
    <property type="match status" value="1"/>
</dbReference>
<evidence type="ECO:0000313" key="8">
    <source>
        <dbReference type="Ensembl" id="ENSSSCP00015031543.1"/>
    </source>
</evidence>
<dbReference type="FunFam" id="1.10.418.10:FF:000047">
    <property type="entry name" value="Growth arrest specific 2 like 1"/>
    <property type="match status" value="1"/>
</dbReference>
<feature type="compositionally biased region" description="Pro residues" evidence="5">
    <location>
        <begin position="424"/>
        <end position="433"/>
    </location>
</feature>
<evidence type="ECO:0000256" key="1">
    <source>
        <dbReference type="ARBA" id="ARBA00004245"/>
    </source>
</evidence>
<feature type="compositionally biased region" description="Basic residues" evidence="5">
    <location>
        <begin position="690"/>
        <end position="701"/>
    </location>
</feature>
<dbReference type="GO" id="GO:0008017">
    <property type="term" value="F:microtubule binding"/>
    <property type="evidence" value="ECO:0007669"/>
    <property type="project" value="InterPro"/>
</dbReference>
<dbReference type="InterPro" id="IPR003108">
    <property type="entry name" value="GAR_dom"/>
</dbReference>
<dbReference type="SUPFAM" id="SSF47576">
    <property type="entry name" value="Calponin-homology domain, CH-domain"/>
    <property type="match status" value="1"/>
</dbReference>
<dbReference type="Pfam" id="PF00307">
    <property type="entry name" value="CH"/>
    <property type="match status" value="1"/>
</dbReference>
<dbReference type="InterPro" id="IPR036872">
    <property type="entry name" value="CH_dom_sf"/>
</dbReference>
<feature type="domain" description="GAR" evidence="7">
    <location>
        <begin position="154"/>
        <end position="230"/>
    </location>
</feature>
<name>A0A8D0PGL0_PIG</name>
<comment type="similarity">
    <text evidence="4">Belongs to the GAS2 family.</text>
</comment>
<evidence type="ECO:0000259" key="7">
    <source>
        <dbReference type="PROSITE" id="PS51460"/>
    </source>
</evidence>
<dbReference type="Gene3D" id="3.30.920.20">
    <property type="entry name" value="Gas2-like domain"/>
    <property type="match status" value="1"/>
</dbReference>
<dbReference type="PROSITE" id="PS50021">
    <property type="entry name" value="CH"/>
    <property type="match status" value="1"/>
</dbReference>
<keyword evidence="2" id="KW-0963">Cytoplasm</keyword>
<feature type="compositionally biased region" description="Basic and acidic residues" evidence="5">
    <location>
        <begin position="465"/>
        <end position="483"/>
    </location>
</feature>
<feature type="compositionally biased region" description="Polar residues" evidence="5">
    <location>
        <begin position="623"/>
        <end position="635"/>
    </location>
</feature>
<dbReference type="Pfam" id="PF02187">
    <property type="entry name" value="GAS2"/>
    <property type="match status" value="1"/>
</dbReference>
<dbReference type="PANTHER" id="PTHR46756:SF14">
    <property type="entry name" value="GAS2-LIKE PROTEIN 2"/>
    <property type="match status" value="1"/>
</dbReference>
<dbReference type="SUPFAM" id="SSF143575">
    <property type="entry name" value="GAS2 domain-like"/>
    <property type="match status" value="1"/>
</dbReference>
<comment type="subcellular location">
    <subcellularLocation>
        <location evidence="1">Cytoplasm</location>
        <location evidence="1">Cytoskeleton</location>
    </subcellularLocation>
</comment>
<dbReference type="SMART" id="SM00243">
    <property type="entry name" value="GAS2"/>
    <property type="match status" value="1"/>
</dbReference>
<organism evidence="8 9">
    <name type="scientific">Sus scrofa</name>
    <name type="common">Pig</name>
    <dbReference type="NCBI Taxonomy" id="9823"/>
    <lineage>
        <taxon>Eukaryota</taxon>
        <taxon>Metazoa</taxon>
        <taxon>Chordata</taxon>
        <taxon>Craniata</taxon>
        <taxon>Vertebrata</taxon>
        <taxon>Euteleostomi</taxon>
        <taxon>Mammalia</taxon>
        <taxon>Eutheria</taxon>
        <taxon>Laurasiatheria</taxon>
        <taxon>Artiodactyla</taxon>
        <taxon>Suina</taxon>
        <taxon>Suidae</taxon>
        <taxon>Sus</taxon>
    </lineage>
</organism>
<protein>
    <recommendedName>
        <fullName evidence="10">GAS2-like protein 2</fullName>
    </recommendedName>
</protein>
<dbReference type="SMART" id="SM00033">
    <property type="entry name" value="CH"/>
    <property type="match status" value="1"/>
</dbReference>
<evidence type="ECO:0000256" key="2">
    <source>
        <dbReference type="ARBA" id="ARBA00022490"/>
    </source>
</evidence>
<dbReference type="InterPro" id="IPR036534">
    <property type="entry name" value="GAR_dom_sf"/>
</dbReference>
<evidence type="ECO:0008006" key="10">
    <source>
        <dbReference type="Google" id="ProtNLM"/>
    </source>
</evidence>
<evidence type="ECO:0000256" key="3">
    <source>
        <dbReference type="ARBA" id="ARBA00023212"/>
    </source>
</evidence>
<feature type="compositionally biased region" description="Low complexity" evidence="5">
    <location>
        <begin position="644"/>
        <end position="658"/>
    </location>
</feature>
<feature type="compositionally biased region" description="Polar residues" evidence="5">
    <location>
        <begin position="327"/>
        <end position="346"/>
    </location>
</feature>
<dbReference type="Ensembl" id="ENSSSCT00015078218.1">
    <property type="protein sequence ID" value="ENSSSCP00015031543.1"/>
    <property type="gene ID" value="ENSSSCG00015058130.1"/>
</dbReference>
<feature type="region of interest" description="Disordered" evidence="5">
    <location>
        <begin position="1"/>
        <end position="20"/>
    </location>
</feature>
<feature type="compositionally biased region" description="Basic residues" evidence="5">
    <location>
        <begin position="673"/>
        <end position="682"/>
    </location>
</feature>
<dbReference type="PANTHER" id="PTHR46756">
    <property type="entry name" value="TRANSGELIN"/>
    <property type="match status" value="1"/>
</dbReference>
<evidence type="ECO:0000256" key="4">
    <source>
        <dbReference type="ARBA" id="ARBA00038441"/>
    </source>
</evidence>
<dbReference type="Gene3D" id="1.10.418.10">
    <property type="entry name" value="Calponin-like domain"/>
    <property type="match status" value="1"/>
</dbReference>